<organism evidence="1 2">
    <name type="scientific">Lactiplantibacillus plajomi</name>
    <dbReference type="NCBI Taxonomy" id="1457217"/>
    <lineage>
        <taxon>Bacteria</taxon>
        <taxon>Bacillati</taxon>
        <taxon>Bacillota</taxon>
        <taxon>Bacilli</taxon>
        <taxon>Lactobacillales</taxon>
        <taxon>Lactobacillaceae</taxon>
        <taxon>Lactiplantibacillus</taxon>
    </lineage>
</organism>
<reference evidence="1 2" key="1">
    <citation type="submission" date="2024-09" db="EMBL/GenBank/DDBJ databases">
        <authorList>
            <person name="Sun Q."/>
            <person name="Mori K."/>
        </authorList>
    </citation>
    <scope>NUCLEOTIDE SEQUENCE [LARGE SCALE GENOMIC DNA]</scope>
    <source>
        <strain evidence="1 2">TBRC 4575</strain>
    </source>
</reference>
<dbReference type="EMBL" id="JBHLUK010000014">
    <property type="protein sequence ID" value="MFC0423052.1"/>
    <property type="molecule type" value="Genomic_DNA"/>
</dbReference>
<keyword evidence="2" id="KW-1185">Reference proteome</keyword>
<proteinExistence type="predicted"/>
<dbReference type="RefSeq" id="WP_137645820.1">
    <property type="nucleotide sequence ID" value="NZ_BAABRM010000026.1"/>
</dbReference>
<evidence type="ECO:0000313" key="1">
    <source>
        <dbReference type="EMBL" id="MFC0423052.1"/>
    </source>
</evidence>
<dbReference type="Proteomes" id="UP001589855">
    <property type="component" value="Unassembled WGS sequence"/>
</dbReference>
<accession>A0ABV6K1I8</accession>
<comment type="caution">
    <text evidence="1">The sequence shown here is derived from an EMBL/GenBank/DDBJ whole genome shotgun (WGS) entry which is preliminary data.</text>
</comment>
<protein>
    <recommendedName>
        <fullName evidence="3">IrrE N-terminal-like domain-containing protein</fullName>
    </recommendedName>
</protein>
<sequence length="158" mass="18098">MIYDTLDEALTDIDKIGTWDPDYLISHYELDYRLVSDLPDNVSGYSLPLTRTFFVNSKAYSIVFSKCHEIMHCLLDSTSEPLIDASMVSNSKIEARANHGAFYIMVRHYMNQTGLEPADFDVVRFGETCNLKPKFLFEAGNVAEEALNIKIPKHQFYK</sequence>
<name>A0ABV6K1I8_9LACO</name>
<evidence type="ECO:0008006" key="3">
    <source>
        <dbReference type="Google" id="ProtNLM"/>
    </source>
</evidence>
<gene>
    <name evidence="1" type="ORF">ACFFGS_02645</name>
</gene>
<evidence type="ECO:0000313" key="2">
    <source>
        <dbReference type="Proteomes" id="UP001589855"/>
    </source>
</evidence>